<protein>
    <submittedName>
        <fullName evidence="2">Uncharacterized protein</fullName>
    </submittedName>
</protein>
<dbReference type="EMBL" id="OZ034813">
    <property type="protein sequence ID" value="CAL1354350.1"/>
    <property type="molecule type" value="Genomic_DNA"/>
</dbReference>
<feature type="compositionally biased region" description="Polar residues" evidence="1">
    <location>
        <begin position="65"/>
        <end position="77"/>
    </location>
</feature>
<sequence>MIAKRRSRTQKKEQGAAPNQKGGKADQGYQYHVGGSRFAALEEEEDLHMDSEPREATERIPNPVQHHSASKSKNTNRTSKHGVPARTEKGTTAPMAARSTIHISNRSEGMAGKKKESQSGRTHQGADTTRTTPASSEPSPMLHRQDGGTDHNRVAVTPTNNGVKDRPSDFNPSEGPTKPTDTRDITKMNSSGMQIDGTSPPSS</sequence>
<evidence type="ECO:0000256" key="1">
    <source>
        <dbReference type="SAM" id="MobiDB-lite"/>
    </source>
</evidence>
<dbReference type="Proteomes" id="UP001497516">
    <property type="component" value="Chromosome 1"/>
</dbReference>
<feature type="region of interest" description="Disordered" evidence="1">
    <location>
        <begin position="1"/>
        <end position="203"/>
    </location>
</feature>
<evidence type="ECO:0000313" key="2">
    <source>
        <dbReference type="EMBL" id="CAL1354350.1"/>
    </source>
</evidence>
<proteinExistence type="predicted"/>
<dbReference type="AlphaFoldDB" id="A0AAV2CF14"/>
<organism evidence="2 3">
    <name type="scientific">Linum trigynum</name>
    <dbReference type="NCBI Taxonomy" id="586398"/>
    <lineage>
        <taxon>Eukaryota</taxon>
        <taxon>Viridiplantae</taxon>
        <taxon>Streptophyta</taxon>
        <taxon>Embryophyta</taxon>
        <taxon>Tracheophyta</taxon>
        <taxon>Spermatophyta</taxon>
        <taxon>Magnoliopsida</taxon>
        <taxon>eudicotyledons</taxon>
        <taxon>Gunneridae</taxon>
        <taxon>Pentapetalae</taxon>
        <taxon>rosids</taxon>
        <taxon>fabids</taxon>
        <taxon>Malpighiales</taxon>
        <taxon>Linaceae</taxon>
        <taxon>Linum</taxon>
    </lineage>
</organism>
<name>A0AAV2CF14_9ROSI</name>
<feature type="compositionally biased region" description="Basic and acidic residues" evidence="1">
    <location>
        <begin position="143"/>
        <end position="153"/>
    </location>
</feature>
<evidence type="ECO:0000313" key="3">
    <source>
        <dbReference type="Proteomes" id="UP001497516"/>
    </source>
</evidence>
<feature type="compositionally biased region" description="Basic and acidic residues" evidence="1">
    <location>
        <begin position="48"/>
        <end position="58"/>
    </location>
</feature>
<keyword evidence="3" id="KW-1185">Reference proteome</keyword>
<gene>
    <name evidence="2" type="ORF">LTRI10_LOCUS2170</name>
</gene>
<reference evidence="2 3" key="1">
    <citation type="submission" date="2024-04" db="EMBL/GenBank/DDBJ databases">
        <authorList>
            <person name="Fracassetti M."/>
        </authorList>
    </citation>
    <scope>NUCLEOTIDE SEQUENCE [LARGE SCALE GENOMIC DNA]</scope>
</reference>
<accession>A0AAV2CF14</accession>
<feature type="compositionally biased region" description="Polar residues" evidence="1">
    <location>
        <begin position="119"/>
        <end position="138"/>
    </location>
</feature>
<feature type="compositionally biased region" description="Polar residues" evidence="1">
    <location>
        <begin position="187"/>
        <end position="203"/>
    </location>
</feature>